<feature type="signal peptide" evidence="1">
    <location>
        <begin position="1"/>
        <end position="24"/>
    </location>
</feature>
<dbReference type="AlphaFoldDB" id="A0AAV5VD80"/>
<gene>
    <name evidence="2" type="ORF">PFISCL1PPCAC_7994</name>
</gene>
<dbReference type="EMBL" id="BTSY01000002">
    <property type="protein sequence ID" value="GMT16697.1"/>
    <property type="molecule type" value="Genomic_DNA"/>
</dbReference>
<reference evidence="2" key="1">
    <citation type="submission" date="2023-10" db="EMBL/GenBank/DDBJ databases">
        <title>Genome assembly of Pristionchus species.</title>
        <authorList>
            <person name="Yoshida K."/>
            <person name="Sommer R.J."/>
        </authorList>
    </citation>
    <scope>NUCLEOTIDE SEQUENCE</scope>
    <source>
        <strain evidence="2">RS5133</strain>
    </source>
</reference>
<organism evidence="2 3">
    <name type="scientific">Pristionchus fissidentatus</name>
    <dbReference type="NCBI Taxonomy" id="1538716"/>
    <lineage>
        <taxon>Eukaryota</taxon>
        <taxon>Metazoa</taxon>
        <taxon>Ecdysozoa</taxon>
        <taxon>Nematoda</taxon>
        <taxon>Chromadorea</taxon>
        <taxon>Rhabditida</taxon>
        <taxon>Rhabditina</taxon>
        <taxon>Diplogasteromorpha</taxon>
        <taxon>Diplogasteroidea</taxon>
        <taxon>Neodiplogasteridae</taxon>
        <taxon>Pristionchus</taxon>
    </lineage>
</organism>
<sequence>RAVTRLYSTLFLLGLSLLVSTSEATGRIHCGNALFCFPNTTSNEFEFYNRMSAELALLMRKSADQNITSIAMVEGSPLFRKLTEGRKFLCNDFSMTGFLLDENVKNWTTQCVWNGRDYNGICMPAPLNPASVFYYIKKEEWKKRLVDFRAKIGCSAKEIQKAESSEEQFVCRERCMQ</sequence>
<evidence type="ECO:0000313" key="2">
    <source>
        <dbReference type="EMBL" id="GMT16697.1"/>
    </source>
</evidence>
<evidence type="ECO:0000313" key="3">
    <source>
        <dbReference type="Proteomes" id="UP001432322"/>
    </source>
</evidence>
<keyword evidence="3" id="KW-1185">Reference proteome</keyword>
<comment type="caution">
    <text evidence="2">The sequence shown here is derived from an EMBL/GenBank/DDBJ whole genome shotgun (WGS) entry which is preliminary data.</text>
</comment>
<feature type="non-terminal residue" evidence="2">
    <location>
        <position position="1"/>
    </location>
</feature>
<evidence type="ECO:0000256" key="1">
    <source>
        <dbReference type="SAM" id="SignalP"/>
    </source>
</evidence>
<proteinExistence type="predicted"/>
<evidence type="ECO:0008006" key="4">
    <source>
        <dbReference type="Google" id="ProtNLM"/>
    </source>
</evidence>
<dbReference type="Proteomes" id="UP001432322">
    <property type="component" value="Unassembled WGS sequence"/>
</dbReference>
<keyword evidence="1" id="KW-0732">Signal</keyword>
<name>A0AAV5VD80_9BILA</name>
<feature type="non-terminal residue" evidence="2">
    <location>
        <position position="177"/>
    </location>
</feature>
<feature type="chain" id="PRO_5043831685" description="C-type lectin" evidence="1">
    <location>
        <begin position="25"/>
        <end position="177"/>
    </location>
</feature>
<protein>
    <recommendedName>
        <fullName evidence="4">C-type lectin</fullName>
    </recommendedName>
</protein>
<accession>A0AAV5VD80</accession>